<comment type="catalytic activity">
    <reaction evidence="6">
        <text>acetate + ATP = acetyl phosphate + ADP</text>
        <dbReference type="Rhea" id="RHEA:11352"/>
        <dbReference type="ChEBI" id="CHEBI:22191"/>
        <dbReference type="ChEBI" id="CHEBI:30089"/>
        <dbReference type="ChEBI" id="CHEBI:30616"/>
        <dbReference type="ChEBI" id="CHEBI:456216"/>
        <dbReference type="EC" id="2.7.2.1"/>
    </reaction>
</comment>
<feature type="site" description="Transition state stabilizer" evidence="6">
    <location>
        <position position="212"/>
    </location>
</feature>
<evidence type="ECO:0000256" key="5">
    <source>
        <dbReference type="ARBA" id="ARBA00022840"/>
    </source>
</evidence>
<comment type="pathway">
    <text evidence="6">Metabolic intermediate biosynthesis; acetyl-CoA biosynthesis; acetyl-CoA from acetate: step 1/2.</text>
</comment>
<feature type="binding site" evidence="6">
    <location>
        <position position="14"/>
    </location>
    <ligand>
        <name>ATP</name>
        <dbReference type="ChEBI" id="CHEBI:30616"/>
    </ligand>
</feature>
<dbReference type="SUPFAM" id="SSF53067">
    <property type="entry name" value="Actin-like ATPase domain"/>
    <property type="match status" value="2"/>
</dbReference>
<dbReference type="PROSITE" id="PS01075">
    <property type="entry name" value="ACETATE_KINASE_1"/>
    <property type="match status" value="1"/>
</dbReference>
<reference evidence="8" key="1">
    <citation type="submission" date="2019-02" db="EMBL/GenBank/DDBJ databases">
        <authorList>
            <person name="Li S.-H."/>
        </authorList>
    </citation>
    <scope>NUCLEOTIDE SEQUENCE</scope>
    <source>
        <strain evidence="8">IMCC11814</strain>
    </source>
</reference>
<name>A0ABT3T8L4_9GAMM</name>
<evidence type="ECO:0000313" key="9">
    <source>
        <dbReference type="Proteomes" id="UP001143304"/>
    </source>
</evidence>
<dbReference type="NCBIfam" id="NF011652">
    <property type="entry name" value="PRK15070.1"/>
    <property type="match status" value="1"/>
</dbReference>
<accession>A0ABT3T8L4</accession>
<keyword evidence="6" id="KW-0460">Magnesium</keyword>
<dbReference type="InterPro" id="IPR023865">
    <property type="entry name" value="Aliphatic_acid_kinase_CS"/>
</dbReference>
<feature type="binding site" evidence="6">
    <location>
        <begin position="179"/>
        <end position="183"/>
    </location>
    <ligand>
        <name>ATP</name>
        <dbReference type="ChEBI" id="CHEBI:30616"/>
    </ligand>
</feature>
<feature type="site" description="Transition state stabilizer" evidence="6">
    <location>
        <position position="151"/>
    </location>
</feature>
<evidence type="ECO:0000256" key="4">
    <source>
        <dbReference type="ARBA" id="ARBA00022777"/>
    </source>
</evidence>
<dbReference type="RefSeq" id="WP_279250304.1">
    <property type="nucleotide sequence ID" value="NZ_SHNO01000001.1"/>
</dbReference>
<comment type="subunit">
    <text evidence="6">Homodimer.</text>
</comment>
<dbReference type="HAMAP" id="MF_00020">
    <property type="entry name" value="Acetate_kinase"/>
    <property type="match status" value="1"/>
</dbReference>
<dbReference type="Proteomes" id="UP001143304">
    <property type="component" value="Unassembled WGS sequence"/>
</dbReference>
<dbReference type="NCBIfam" id="TIGR00016">
    <property type="entry name" value="ackA"/>
    <property type="match status" value="1"/>
</dbReference>
<evidence type="ECO:0000313" key="8">
    <source>
        <dbReference type="EMBL" id="MCX2978607.1"/>
    </source>
</evidence>
<dbReference type="InterPro" id="IPR004372">
    <property type="entry name" value="Ac/propionate_kinase"/>
</dbReference>
<dbReference type="InterPro" id="IPR043129">
    <property type="entry name" value="ATPase_NBD"/>
</dbReference>
<keyword evidence="6" id="KW-0963">Cytoplasm</keyword>
<comment type="similarity">
    <text evidence="1 6 7">Belongs to the acetokinase family.</text>
</comment>
<evidence type="ECO:0000256" key="1">
    <source>
        <dbReference type="ARBA" id="ARBA00008748"/>
    </source>
</evidence>
<dbReference type="PANTHER" id="PTHR21060:SF15">
    <property type="entry name" value="ACETATE KINASE-RELATED"/>
    <property type="match status" value="1"/>
</dbReference>
<gene>
    <name evidence="6" type="primary">ackA</name>
    <name evidence="8" type="ORF">EYC82_14665</name>
</gene>
<evidence type="ECO:0000256" key="7">
    <source>
        <dbReference type="RuleBase" id="RU003835"/>
    </source>
</evidence>
<dbReference type="Pfam" id="PF00871">
    <property type="entry name" value="Acetate_kinase"/>
    <property type="match status" value="1"/>
</dbReference>
<dbReference type="PROSITE" id="PS01076">
    <property type="entry name" value="ACETATE_KINASE_2"/>
    <property type="match status" value="1"/>
</dbReference>
<keyword evidence="6" id="KW-0479">Metal-binding</keyword>
<proteinExistence type="inferred from homology"/>
<dbReference type="EC" id="2.7.2.1" evidence="6"/>
<keyword evidence="5 6" id="KW-0067">ATP-binding</keyword>
<dbReference type="Gene3D" id="3.30.420.40">
    <property type="match status" value="2"/>
</dbReference>
<feature type="binding site" evidence="6">
    <location>
        <begin position="302"/>
        <end position="306"/>
    </location>
    <ligand>
        <name>ATP</name>
        <dbReference type="ChEBI" id="CHEBI:30616"/>
    </ligand>
</feature>
<dbReference type="InterPro" id="IPR000890">
    <property type="entry name" value="Aliphatic_acid_kin_short-chain"/>
</dbReference>
<dbReference type="PRINTS" id="PR00471">
    <property type="entry name" value="ACETATEKNASE"/>
</dbReference>
<comment type="caution">
    <text evidence="8">The sequence shown here is derived from an EMBL/GenBank/DDBJ whole genome shotgun (WGS) entry which is preliminary data.</text>
</comment>
<feature type="binding site" evidence="6">
    <location>
        <position position="360"/>
    </location>
    <ligand>
        <name>Mg(2+)</name>
        <dbReference type="ChEBI" id="CHEBI:18420"/>
    </ligand>
</feature>
<keyword evidence="2 6" id="KW-0808">Transferase</keyword>
<feature type="binding site" evidence="6">
    <location>
        <begin position="254"/>
        <end position="256"/>
    </location>
    <ligand>
        <name>ATP</name>
        <dbReference type="ChEBI" id="CHEBI:30616"/>
    </ligand>
</feature>
<sequence length="588" mass="63669">MNVLTINTGSSSIKYEVLDAATGDPVTRGLVEDLMTPEAFQAGVKSLIAVSQQHKVDAVGHRVVHGGNAYSDAVRIDNQVIDNIEHWSALAPLHNPRNLAGIRALMSAMPDIPHVAVFDTAFHATLPRRASTYAIDQKMAVKHKIRRYGFHGTSHQYVAQEAAKFMGRPLEELRLVSLHLGNGASACAIEYGRSVDTSMGMTPLEGLVMGTRSGDIDAGVLLAMLRDEFDNVNELDDFLNNCSGLRGLSGLSHDLREIEAAAAGGEDSARLAITVFSHRARKYIGAYTAAMGGLDAVILTGGIGENSATLRHRILQRLDFFGITLDEDLNDSARVSHENRVENLCLGHCRTPALVVKTHEEGMIARQTEALLRLGKPAQFGIPIAVSGRHVHLDRKTFARLFGTTAEPTHYKDLSQPGQYACQEKVDLVGPRGRIDGVRLLGPLRSKNQVEVSRTDEFLLGVDAPVRDSGRITGSAPIRLEGPEGAVSLPEGLICARRHIHMHTDDAERFGVNNKDEVEVAITGGPRELIFGDVLVRVSPGYKLEMHIDTDEANAAELASNTSGTIVYTDVDSATAELRVTKTRTGNV</sequence>
<feature type="active site" description="Proton donor/acceptor" evidence="6">
    <location>
        <position position="119"/>
    </location>
</feature>
<keyword evidence="3 6" id="KW-0547">Nucleotide-binding</keyword>
<evidence type="ECO:0000256" key="3">
    <source>
        <dbReference type="ARBA" id="ARBA00022741"/>
    </source>
</evidence>
<evidence type="ECO:0000256" key="2">
    <source>
        <dbReference type="ARBA" id="ARBA00022679"/>
    </source>
</evidence>
<evidence type="ECO:0000256" key="6">
    <source>
        <dbReference type="HAMAP-Rule" id="MF_00020"/>
    </source>
</evidence>
<dbReference type="InterPro" id="IPR008300">
    <property type="entry name" value="PTAC"/>
</dbReference>
<dbReference type="Pfam" id="PF06130">
    <property type="entry name" value="PTAC"/>
    <property type="match status" value="1"/>
</dbReference>
<dbReference type="EMBL" id="SHNO01000001">
    <property type="protein sequence ID" value="MCX2978607.1"/>
    <property type="molecule type" value="Genomic_DNA"/>
</dbReference>
<keyword evidence="4 6" id="KW-0418">Kinase</keyword>
<dbReference type="PANTHER" id="PTHR21060">
    <property type="entry name" value="ACETATE KINASE"/>
    <property type="match status" value="1"/>
</dbReference>
<comment type="function">
    <text evidence="6">Catalyzes the formation of acetyl phosphate from acetate and ATP. Can also catalyze the reverse reaction.</text>
</comment>
<keyword evidence="9" id="KW-1185">Reference proteome</keyword>
<organism evidence="8 9">
    <name type="scientific">Candidatus Marimicrobium litorale</name>
    <dbReference type="NCBI Taxonomy" id="2518991"/>
    <lineage>
        <taxon>Bacteria</taxon>
        <taxon>Pseudomonadati</taxon>
        <taxon>Pseudomonadota</taxon>
        <taxon>Gammaproteobacteria</taxon>
        <taxon>Cellvibrionales</taxon>
        <taxon>Halieaceae</taxon>
        <taxon>Marimicrobium</taxon>
    </lineage>
</organism>
<dbReference type="CDD" id="cd24010">
    <property type="entry name" value="ASKHA_NBD_AcK_PK"/>
    <property type="match status" value="1"/>
</dbReference>
<comment type="cofactor">
    <cofactor evidence="6">
        <name>Mg(2+)</name>
        <dbReference type="ChEBI" id="CHEBI:18420"/>
    </cofactor>
    <cofactor evidence="6">
        <name>Mn(2+)</name>
        <dbReference type="ChEBI" id="CHEBI:29035"/>
    </cofactor>
    <text evidence="6">Mg(2+). Can also accept Mn(2+).</text>
</comment>
<feature type="binding site" evidence="6">
    <location>
        <position position="7"/>
    </location>
    <ligand>
        <name>Mg(2+)</name>
        <dbReference type="ChEBI" id="CHEBI:18420"/>
    </ligand>
</feature>
<protein>
    <recommendedName>
        <fullName evidence="6">Acetate kinase</fullName>
        <ecNumber evidence="6">2.7.2.1</ecNumber>
    </recommendedName>
    <alternativeName>
        <fullName evidence="6">Acetokinase</fullName>
    </alternativeName>
</protein>
<feature type="binding site" evidence="6">
    <location>
        <position position="62"/>
    </location>
    <ligand>
        <name>substrate</name>
    </ligand>
</feature>
<dbReference type="GO" id="GO:0008776">
    <property type="term" value="F:acetate kinase activity"/>
    <property type="evidence" value="ECO:0007669"/>
    <property type="project" value="UniProtKB-EC"/>
</dbReference>
<comment type="subcellular location">
    <subcellularLocation>
        <location evidence="6">Cytoplasm</location>
    </subcellularLocation>
</comment>